<dbReference type="PANTHER" id="PTHR30269">
    <property type="entry name" value="TRANSMEMBRANE PROTEIN YFCA"/>
    <property type="match status" value="1"/>
</dbReference>
<evidence type="ECO:0000256" key="3">
    <source>
        <dbReference type="ARBA" id="ARBA00022448"/>
    </source>
</evidence>
<evidence type="ECO:0000256" key="7">
    <source>
        <dbReference type="ARBA" id="ARBA00023136"/>
    </source>
</evidence>
<dbReference type="InterPro" id="IPR052017">
    <property type="entry name" value="TSUP"/>
</dbReference>
<dbReference type="EMBL" id="UGRI01000001">
    <property type="protein sequence ID" value="SUA20127.1"/>
    <property type="molecule type" value="Genomic_DNA"/>
</dbReference>
<comment type="similarity">
    <text evidence="2 8">Belongs to the 4-toluene sulfonate uptake permease (TSUP) (TC 2.A.102) family.</text>
</comment>
<evidence type="ECO:0000256" key="1">
    <source>
        <dbReference type="ARBA" id="ARBA00004651"/>
    </source>
</evidence>
<dbReference type="GO" id="GO:0005886">
    <property type="term" value="C:plasma membrane"/>
    <property type="evidence" value="ECO:0007669"/>
    <property type="project" value="UniProtKB-SubCell"/>
</dbReference>
<organism evidence="9">
    <name type="scientific">Neisseria gonorrhoeae</name>
    <dbReference type="NCBI Taxonomy" id="485"/>
    <lineage>
        <taxon>Bacteria</taxon>
        <taxon>Pseudomonadati</taxon>
        <taxon>Pseudomonadota</taxon>
        <taxon>Betaproteobacteria</taxon>
        <taxon>Neisseriales</taxon>
        <taxon>Neisseriaceae</taxon>
        <taxon>Neisseria</taxon>
    </lineage>
</organism>
<feature type="transmembrane region" description="Helical" evidence="8">
    <location>
        <begin position="12"/>
        <end position="29"/>
    </location>
</feature>
<evidence type="ECO:0000313" key="9">
    <source>
        <dbReference type="EMBL" id="SUA20127.1"/>
    </source>
</evidence>
<keyword evidence="3" id="KW-0813">Transport</keyword>
<dbReference type="PANTHER" id="PTHR30269:SF0">
    <property type="entry name" value="MEMBRANE TRANSPORTER PROTEIN YFCA-RELATED"/>
    <property type="match status" value="1"/>
</dbReference>
<sequence length="118" mass="12623">MGFYDGVFGPGVGSFFLIAFIVLLGCKLLNAMSYTKLANVACNLGSLSVFLLHGSIIFPIVATMAVGAFVGANLGARFAVRFGSKLIKPLLIVISISMAVKLLIDERNPLYQMIVSMF</sequence>
<accession>A0A378VSZ6</accession>
<feature type="transmembrane region" description="Helical" evidence="8">
    <location>
        <begin position="86"/>
        <end position="104"/>
    </location>
</feature>
<keyword evidence="4 8" id="KW-1003">Cell membrane</keyword>
<dbReference type="AlphaFoldDB" id="A0A378VSZ6"/>
<dbReference type="InterPro" id="IPR002781">
    <property type="entry name" value="TM_pro_TauE-like"/>
</dbReference>
<dbReference type="Pfam" id="PF01925">
    <property type="entry name" value="TauE"/>
    <property type="match status" value="1"/>
</dbReference>
<evidence type="ECO:0000256" key="2">
    <source>
        <dbReference type="ARBA" id="ARBA00009142"/>
    </source>
</evidence>
<evidence type="ECO:0000256" key="6">
    <source>
        <dbReference type="ARBA" id="ARBA00022989"/>
    </source>
</evidence>
<feature type="transmembrane region" description="Helical" evidence="8">
    <location>
        <begin position="50"/>
        <end position="74"/>
    </location>
</feature>
<keyword evidence="5 8" id="KW-0812">Transmembrane</keyword>
<gene>
    <name evidence="9" type="primary">yfcA_2</name>
    <name evidence="9" type="ORF">NCTC11421_00207</name>
</gene>
<evidence type="ECO:0000256" key="5">
    <source>
        <dbReference type="ARBA" id="ARBA00022692"/>
    </source>
</evidence>
<evidence type="ECO:0000256" key="4">
    <source>
        <dbReference type="ARBA" id="ARBA00022475"/>
    </source>
</evidence>
<reference evidence="9" key="1">
    <citation type="submission" date="2018-06" db="EMBL/GenBank/DDBJ databases">
        <authorList>
            <consortium name="Pathogen Informatics"/>
            <person name="Doyle S."/>
        </authorList>
    </citation>
    <scope>NUCLEOTIDE SEQUENCE [LARGE SCALE GENOMIC DNA]</scope>
    <source>
        <strain evidence="9">NCTC11421</strain>
    </source>
</reference>
<proteinExistence type="inferred from homology"/>
<protein>
    <recommendedName>
        <fullName evidence="8">Probable membrane transporter protein</fullName>
    </recommendedName>
</protein>
<name>A0A378VSZ6_NEIGO</name>
<evidence type="ECO:0000256" key="8">
    <source>
        <dbReference type="RuleBase" id="RU363041"/>
    </source>
</evidence>
<keyword evidence="6 8" id="KW-1133">Transmembrane helix</keyword>
<comment type="subcellular location">
    <subcellularLocation>
        <location evidence="1 8">Cell membrane</location>
        <topology evidence="1 8">Multi-pass membrane protein</topology>
    </subcellularLocation>
</comment>
<keyword evidence="7 8" id="KW-0472">Membrane</keyword>